<proteinExistence type="predicted"/>
<dbReference type="GO" id="GO:0030246">
    <property type="term" value="F:carbohydrate binding"/>
    <property type="evidence" value="ECO:0007669"/>
    <property type="project" value="UniProtKB-KW"/>
</dbReference>
<dbReference type="STRING" id="3476.A0A2P5D7S4"/>
<evidence type="ECO:0000256" key="1">
    <source>
        <dbReference type="ARBA" id="ARBA00022729"/>
    </source>
</evidence>
<keyword evidence="2" id="KW-1015">Disulfide bond</keyword>
<dbReference type="SMART" id="SM00108">
    <property type="entry name" value="B_lectin"/>
    <property type="match status" value="1"/>
</dbReference>
<reference evidence="7" key="1">
    <citation type="submission" date="2016-06" db="EMBL/GenBank/DDBJ databases">
        <title>Parallel loss of symbiosis genes in relatives of nitrogen-fixing non-legume Parasponia.</title>
        <authorList>
            <person name="Van Velzen R."/>
            <person name="Holmer R."/>
            <person name="Bu F."/>
            <person name="Rutten L."/>
            <person name="Van Zeijl A."/>
            <person name="Liu W."/>
            <person name="Santuari L."/>
            <person name="Cao Q."/>
            <person name="Sharma T."/>
            <person name="Shen D."/>
            <person name="Roswanjaya Y."/>
            <person name="Wardhani T."/>
            <person name="Kalhor M.S."/>
            <person name="Jansen J."/>
            <person name="Van den Hoogen J."/>
            <person name="Gungor B."/>
            <person name="Hartog M."/>
            <person name="Hontelez J."/>
            <person name="Verver J."/>
            <person name="Yang W.-C."/>
            <person name="Schijlen E."/>
            <person name="Repin R."/>
            <person name="Schilthuizen M."/>
            <person name="Schranz E."/>
            <person name="Heidstra R."/>
            <person name="Miyata K."/>
            <person name="Fedorova E."/>
            <person name="Kohlen W."/>
            <person name="Bisseling T."/>
            <person name="Smit S."/>
            <person name="Geurts R."/>
        </authorList>
    </citation>
    <scope>NUCLEOTIDE SEQUENCE [LARGE SCALE GENOMIC DNA]</scope>
    <source>
        <strain evidence="7">cv. WU1-14</strain>
    </source>
</reference>
<dbReference type="InterPro" id="IPR001480">
    <property type="entry name" value="Bulb-type_lectin_dom"/>
</dbReference>
<keyword evidence="1 4" id="KW-0732">Signal</keyword>
<feature type="domain" description="Bulb-type lectin" evidence="5">
    <location>
        <begin position="42"/>
        <end position="160"/>
    </location>
</feature>
<evidence type="ECO:0000256" key="4">
    <source>
        <dbReference type="SAM" id="SignalP"/>
    </source>
</evidence>
<keyword evidence="3" id="KW-0325">Glycoprotein</keyword>
<accession>A0A2P5D7S4</accession>
<dbReference type="InterPro" id="IPR051343">
    <property type="entry name" value="G-type_lectin_kinases/EP1-like"/>
</dbReference>
<dbReference type="EMBL" id="JXTB01000056">
    <property type="protein sequence ID" value="PON69344.1"/>
    <property type="molecule type" value="Genomic_DNA"/>
</dbReference>
<evidence type="ECO:0000313" key="7">
    <source>
        <dbReference type="Proteomes" id="UP000237105"/>
    </source>
</evidence>
<evidence type="ECO:0000256" key="3">
    <source>
        <dbReference type="ARBA" id="ARBA00023180"/>
    </source>
</evidence>
<dbReference type="PANTHER" id="PTHR47976:SF66">
    <property type="entry name" value="G-TYPE LECTIN S-RECEPTOR-LIKE SERINE_THREONINE-PROTEIN KINASE SD2-5"/>
    <property type="match status" value="1"/>
</dbReference>
<dbReference type="InterPro" id="IPR036426">
    <property type="entry name" value="Bulb-type_lectin_dom_sf"/>
</dbReference>
<keyword evidence="6" id="KW-0430">Lectin</keyword>
<protein>
    <submittedName>
        <fullName evidence="6">Bulb-type lectin domain containing protein</fullName>
    </submittedName>
</protein>
<dbReference type="AlphaFoldDB" id="A0A2P5D7S4"/>
<evidence type="ECO:0000259" key="5">
    <source>
        <dbReference type="PROSITE" id="PS50927"/>
    </source>
</evidence>
<dbReference type="PANTHER" id="PTHR47976">
    <property type="entry name" value="G-TYPE LECTIN S-RECEPTOR-LIKE SERINE/THREONINE-PROTEIN KINASE SD2-5"/>
    <property type="match status" value="1"/>
</dbReference>
<feature type="chain" id="PRO_5015163729" evidence="4">
    <location>
        <begin position="17"/>
        <end position="308"/>
    </location>
</feature>
<evidence type="ECO:0000256" key="2">
    <source>
        <dbReference type="ARBA" id="ARBA00023157"/>
    </source>
</evidence>
<dbReference type="OrthoDB" id="4062651at2759"/>
<dbReference type="PROSITE" id="PS50927">
    <property type="entry name" value="BULB_LECTIN"/>
    <property type="match status" value="1"/>
</dbReference>
<dbReference type="Gene3D" id="2.90.10.30">
    <property type="match status" value="1"/>
</dbReference>
<keyword evidence="7" id="KW-1185">Reference proteome</keyword>
<name>A0A2P5D7S4_PARAD</name>
<comment type="caution">
    <text evidence="6">The sequence shown here is derived from an EMBL/GenBank/DDBJ whole genome shotgun (WGS) entry which is preliminary data.</text>
</comment>
<sequence length="308" mass="34356">MLFLILSLLCSVFSLSEVQLQSLVIIPFQEPLTHTILIQAFHQPGTPAAQVMNGWKMKVILSVKGFYCSGSCSFYLFSVVAVGGGSHNAVWSANTYHPLQGNASVQLMRDKGLVLRDSKGITVWSSPNKAAKSLLGMHLTEAGNLVLFDKHSAMDWQTFDHPVDALLIGQRLYRGQKHVPSSFATLWRESPFFATLTGTANFSAFISISDGISLMYYQLTLHKDSKNGCGLHYAEVGEKEYVVNLGIYEASYPRKYIKYVKLGADGHLRTYWHNLEGSDTNVVDMVTQECLISRNGLPSKRSKERYFL</sequence>
<feature type="signal peptide" evidence="4">
    <location>
        <begin position="1"/>
        <end position="16"/>
    </location>
</feature>
<organism evidence="6 7">
    <name type="scientific">Parasponia andersonii</name>
    <name type="common">Sponia andersonii</name>
    <dbReference type="NCBI Taxonomy" id="3476"/>
    <lineage>
        <taxon>Eukaryota</taxon>
        <taxon>Viridiplantae</taxon>
        <taxon>Streptophyta</taxon>
        <taxon>Embryophyta</taxon>
        <taxon>Tracheophyta</taxon>
        <taxon>Spermatophyta</taxon>
        <taxon>Magnoliopsida</taxon>
        <taxon>eudicotyledons</taxon>
        <taxon>Gunneridae</taxon>
        <taxon>Pentapetalae</taxon>
        <taxon>rosids</taxon>
        <taxon>fabids</taxon>
        <taxon>Rosales</taxon>
        <taxon>Cannabaceae</taxon>
        <taxon>Parasponia</taxon>
    </lineage>
</organism>
<evidence type="ECO:0000313" key="6">
    <source>
        <dbReference type="EMBL" id="PON69344.1"/>
    </source>
</evidence>
<dbReference type="SUPFAM" id="SSF51110">
    <property type="entry name" value="alpha-D-mannose-specific plant lectins"/>
    <property type="match status" value="1"/>
</dbReference>
<dbReference type="Proteomes" id="UP000237105">
    <property type="component" value="Unassembled WGS sequence"/>
</dbReference>
<dbReference type="Pfam" id="PF01453">
    <property type="entry name" value="B_lectin"/>
    <property type="match status" value="1"/>
</dbReference>
<gene>
    <name evidence="6" type="ORF">PanWU01x14_087850</name>
</gene>